<gene>
    <name evidence="1" type="ORF">S06H3_51979</name>
</gene>
<dbReference type="AlphaFoldDB" id="X1QBL6"/>
<feature type="non-terminal residue" evidence="1">
    <location>
        <position position="1"/>
    </location>
</feature>
<accession>X1QBL6</accession>
<name>X1QBL6_9ZZZZ</name>
<sequence>YKREHPDPSQGLVLATAHAAKFAEVVEKAIGIAPPLPDRLAAYLKRPKLSLPMSSSYDDFKQFLLL</sequence>
<proteinExistence type="predicted"/>
<evidence type="ECO:0008006" key="2">
    <source>
        <dbReference type="Google" id="ProtNLM"/>
    </source>
</evidence>
<dbReference type="SUPFAM" id="SSF53686">
    <property type="entry name" value="Tryptophan synthase beta subunit-like PLP-dependent enzymes"/>
    <property type="match status" value="1"/>
</dbReference>
<protein>
    <recommendedName>
        <fullName evidence="2">Threonine synthase</fullName>
    </recommendedName>
</protein>
<reference evidence="1" key="1">
    <citation type="journal article" date="2014" name="Front. Microbiol.">
        <title>High frequency of phylogenetically diverse reductive dehalogenase-homologous genes in deep subseafloor sedimentary metagenomes.</title>
        <authorList>
            <person name="Kawai M."/>
            <person name="Futagami T."/>
            <person name="Toyoda A."/>
            <person name="Takaki Y."/>
            <person name="Nishi S."/>
            <person name="Hori S."/>
            <person name="Arai W."/>
            <person name="Tsubouchi T."/>
            <person name="Morono Y."/>
            <person name="Uchiyama I."/>
            <person name="Ito T."/>
            <person name="Fujiyama A."/>
            <person name="Inagaki F."/>
            <person name="Takami H."/>
        </authorList>
    </citation>
    <scope>NUCLEOTIDE SEQUENCE</scope>
    <source>
        <strain evidence="1">Expedition CK06-06</strain>
    </source>
</reference>
<dbReference type="Pfam" id="PF24857">
    <property type="entry name" value="THR4_C"/>
    <property type="match status" value="1"/>
</dbReference>
<dbReference type="EMBL" id="BARV01033024">
    <property type="protein sequence ID" value="GAI40664.1"/>
    <property type="molecule type" value="Genomic_DNA"/>
</dbReference>
<evidence type="ECO:0000313" key="1">
    <source>
        <dbReference type="EMBL" id="GAI40664.1"/>
    </source>
</evidence>
<dbReference type="InterPro" id="IPR036052">
    <property type="entry name" value="TrpB-like_PALP_sf"/>
</dbReference>
<organism evidence="1">
    <name type="scientific">marine sediment metagenome</name>
    <dbReference type="NCBI Taxonomy" id="412755"/>
    <lineage>
        <taxon>unclassified sequences</taxon>
        <taxon>metagenomes</taxon>
        <taxon>ecological metagenomes</taxon>
    </lineage>
</organism>
<comment type="caution">
    <text evidence="1">The sequence shown here is derived from an EMBL/GenBank/DDBJ whole genome shotgun (WGS) entry which is preliminary data.</text>
</comment>